<dbReference type="PANTHER" id="PTHR46805">
    <property type="entry name" value="FORKHEAD BOX PROTEIN J1"/>
    <property type="match status" value="1"/>
</dbReference>
<accession>A0A817LTW6</accession>
<keyword evidence="2" id="KW-0539">Nucleus</keyword>
<dbReference type="InterPro" id="IPR047513">
    <property type="entry name" value="FOXJ1"/>
</dbReference>
<proteinExistence type="predicted"/>
<dbReference type="InterPro" id="IPR036390">
    <property type="entry name" value="WH_DNA-bd_sf"/>
</dbReference>
<protein>
    <recommendedName>
        <fullName evidence="4">Fork-head domain-containing protein</fullName>
    </recommendedName>
</protein>
<gene>
    <name evidence="5" type="ORF">TIS948_LOCUS3306</name>
</gene>
<dbReference type="GO" id="GO:0005634">
    <property type="term" value="C:nucleus"/>
    <property type="evidence" value="ECO:0007669"/>
    <property type="project" value="UniProtKB-SubCell"/>
</dbReference>
<keyword evidence="1 2" id="KW-0238">DNA-binding</keyword>
<dbReference type="PANTHER" id="PTHR46805:SF1">
    <property type="entry name" value="FORKHEAD BOX PROTEIN J1"/>
    <property type="match status" value="1"/>
</dbReference>
<evidence type="ECO:0000256" key="2">
    <source>
        <dbReference type="PROSITE-ProRule" id="PRU00089"/>
    </source>
</evidence>
<sequence length="503" mass="56045">MTQCTIQRNVYTLASPTNSMTKSTETANVLTAHNTNTPSRITTTNVNSFDDSLTNLSWLHDIDILKRSIPTINLSTSSSSPSSNNSGNNTINNKRKEQPLSNTSATISSSNIGAVYLNDIDDDNELVLNNDDDGDEQWKIYKTNPQAKPVYSYSQLILLAMRQSGHEKMTLQMIYEWVAENFPYFKKMEPTWQNSIRHNLSLNKCFVKVPRTKKEAGGKGGFWKLSSDYERQRSQNKIAINHQHDRSINSSPTKRARPSKRSSNNSDNMMKLNNCIKSEGWTDSMLPCIVSKTPLSLQCHSANVDRPSSSYVRMPSSFLSPISSPDALTVPPFYHQQQINDFSSVSTPSPSSSPSSMSSVVAKHNFMSTKLDDTDMLLLDSVAFDWDAYLCETPNDIDVQPLLSTKTEQDLFNDFNAALSDLTYSAEAAAAAAAGGDPNAFDGFDYPSKPSTFTSLFDEDLYQQSLSVKGRGIKRPSWWLTNETLTQTKLPSLETAFDLKLSK</sequence>
<dbReference type="SMART" id="SM00339">
    <property type="entry name" value="FH"/>
    <property type="match status" value="1"/>
</dbReference>
<dbReference type="InterPro" id="IPR030456">
    <property type="entry name" value="TF_fork_head_CS_2"/>
</dbReference>
<feature type="domain" description="Fork-head" evidence="4">
    <location>
        <begin position="148"/>
        <end position="257"/>
    </location>
</feature>
<dbReference type="AlphaFoldDB" id="A0A817LTW6"/>
<dbReference type="InterPro" id="IPR036388">
    <property type="entry name" value="WH-like_DNA-bd_sf"/>
</dbReference>
<evidence type="ECO:0000313" key="6">
    <source>
        <dbReference type="Proteomes" id="UP000663825"/>
    </source>
</evidence>
<feature type="region of interest" description="Disordered" evidence="3">
    <location>
        <begin position="73"/>
        <end position="105"/>
    </location>
</feature>
<dbReference type="SUPFAM" id="SSF46785">
    <property type="entry name" value="Winged helix' DNA-binding domain"/>
    <property type="match status" value="1"/>
</dbReference>
<dbReference type="Pfam" id="PF00250">
    <property type="entry name" value="Forkhead"/>
    <property type="match status" value="1"/>
</dbReference>
<dbReference type="FunFam" id="1.10.10.10:FF:000135">
    <property type="entry name" value="forkhead box protein G1"/>
    <property type="match status" value="1"/>
</dbReference>
<dbReference type="Gene3D" id="1.10.10.10">
    <property type="entry name" value="Winged helix-like DNA-binding domain superfamily/Winged helix DNA-binding domain"/>
    <property type="match status" value="1"/>
</dbReference>
<dbReference type="PRINTS" id="PR00053">
    <property type="entry name" value="FORKHEAD"/>
</dbReference>
<organism evidence="5 6">
    <name type="scientific">Rotaria socialis</name>
    <dbReference type="NCBI Taxonomy" id="392032"/>
    <lineage>
        <taxon>Eukaryota</taxon>
        <taxon>Metazoa</taxon>
        <taxon>Spiralia</taxon>
        <taxon>Gnathifera</taxon>
        <taxon>Rotifera</taxon>
        <taxon>Eurotatoria</taxon>
        <taxon>Bdelloidea</taxon>
        <taxon>Philodinida</taxon>
        <taxon>Philodinidae</taxon>
        <taxon>Rotaria</taxon>
    </lineage>
</organism>
<dbReference type="PROSITE" id="PS00658">
    <property type="entry name" value="FORK_HEAD_2"/>
    <property type="match status" value="1"/>
</dbReference>
<evidence type="ECO:0000256" key="3">
    <source>
        <dbReference type="SAM" id="MobiDB-lite"/>
    </source>
</evidence>
<feature type="compositionally biased region" description="Low complexity" evidence="3">
    <location>
        <begin position="73"/>
        <end position="92"/>
    </location>
</feature>
<name>A0A817LTW6_9BILA</name>
<dbReference type="InterPro" id="IPR001766">
    <property type="entry name" value="Fork_head_dom"/>
</dbReference>
<feature type="region of interest" description="Disordered" evidence="3">
    <location>
        <begin position="238"/>
        <end position="271"/>
    </location>
</feature>
<dbReference type="OrthoDB" id="5954824at2759"/>
<comment type="caution">
    <text evidence="5">The sequence shown here is derived from an EMBL/GenBank/DDBJ whole genome shotgun (WGS) entry which is preliminary data.</text>
</comment>
<dbReference type="GO" id="GO:0000981">
    <property type="term" value="F:DNA-binding transcription factor activity, RNA polymerase II-specific"/>
    <property type="evidence" value="ECO:0007669"/>
    <property type="project" value="TreeGrafter"/>
</dbReference>
<comment type="subcellular location">
    <subcellularLocation>
        <location evidence="2">Nucleus</location>
    </subcellularLocation>
</comment>
<evidence type="ECO:0000313" key="5">
    <source>
        <dbReference type="EMBL" id="CAF3037040.1"/>
    </source>
</evidence>
<evidence type="ECO:0000256" key="1">
    <source>
        <dbReference type="ARBA" id="ARBA00023125"/>
    </source>
</evidence>
<reference evidence="5" key="1">
    <citation type="submission" date="2021-02" db="EMBL/GenBank/DDBJ databases">
        <authorList>
            <person name="Nowell W R."/>
        </authorList>
    </citation>
    <scope>NUCLEOTIDE SEQUENCE</scope>
</reference>
<feature type="DNA-binding region" description="Fork-head" evidence="2">
    <location>
        <begin position="148"/>
        <end position="257"/>
    </location>
</feature>
<dbReference type="Proteomes" id="UP000663825">
    <property type="component" value="Unassembled WGS sequence"/>
</dbReference>
<dbReference type="GO" id="GO:0000978">
    <property type="term" value="F:RNA polymerase II cis-regulatory region sequence-specific DNA binding"/>
    <property type="evidence" value="ECO:0007669"/>
    <property type="project" value="TreeGrafter"/>
</dbReference>
<evidence type="ECO:0000259" key="4">
    <source>
        <dbReference type="PROSITE" id="PS50039"/>
    </source>
</evidence>
<dbReference type="EMBL" id="CAJNXB010000225">
    <property type="protein sequence ID" value="CAF3037040.1"/>
    <property type="molecule type" value="Genomic_DNA"/>
</dbReference>
<dbReference type="PROSITE" id="PS50039">
    <property type="entry name" value="FORK_HEAD_3"/>
    <property type="match status" value="1"/>
</dbReference>